<organism evidence="3 4">
    <name type="scientific">Porites lobata</name>
    <dbReference type="NCBI Taxonomy" id="104759"/>
    <lineage>
        <taxon>Eukaryota</taxon>
        <taxon>Metazoa</taxon>
        <taxon>Cnidaria</taxon>
        <taxon>Anthozoa</taxon>
        <taxon>Hexacorallia</taxon>
        <taxon>Scleractinia</taxon>
        <taxon>Fungiina</taxon>
        <taxon>Poritidae</taxon>
        <taxon>Porites</taxon>
    </lineage>
</organism>
<keyword evidence="1" id="KW-0175">Coiled coil</keyword>
<gene>
    <name evidence="3" type="ORF">PLOB_00012113</name>
</gene>
<dbReference type="Proteomes" id="UP001159405">
    <property type="component" value="Unassembled WGS sequence"/>
</dbReference>
<comment type="caution">
    <text evidence="3">The sequence shown here is derived from an EMBL/GenBank/DDBJ whole genome shotgun (WGS) entry which is preliminary data.</text>
</comment>
<feature type="compositionally biased region" description="Polar residues" evidence="2">
    <location>
        <begin position="1175"/>
        <end position="1207"/>
    </location>
</feature>
<evidence type="ECO:0000313" key="4">
    <source>
        <dbReference type="Proteomes" id="UP001159405"/>
    </source>
</evidence>
<feature type="compositionally biased region" description="Low complexity" evidence="2">
    <location>
        <begin position="1392"/>
        <end position="1430"/>
    </location>
</feature>
<proteinExistence type="predicted"/>
<evidence type="ECO:0000256" key="1">
    <source>
        <dbReference type="SAM" id="Coils"/>
    </source>
</evidence>
<evidence type="ECO:0000313" key="3">
    <source>
        <dbReference type="EMBL" id="CAH3171674.1"/>
    </source>
</evidence>
<dbReference type="EMBL" id="CALNXK010000166">
    <property type="protein sequence ID" value="CAH3171674.1"/>
    <property type="molecule type" value="Genomic_DNA"/>
</dbReference>
<feature type="compositionally biased region" description="Polar residues" evidence="2">
    <location>
        <begin position="1372"/>
        <end position="1386"/>
    </location>
</feature>
<dbReference type="PANTHER" id="PTHR33443">
    <property type="entry name" value="ZGC:112980"/>
    <property type="match status" value="1"/>
</dbReference>
<keyword evidence="4" id="KW-1185">Reference proteome</keyword>
<dbReference type="InterPro" id="IPR053234">
    <property type="entry name" value="RPM1_Interactor"/>
</dbReference>
<feature type="region of interest" description="Disordered" evidence="2">
    <location>
        <begin position="1370"/>
        <end position="1430"/>
    </location>
</feature>
<dbReference type="PANTHER" id="PTHR33443:SF30">
    <property type="entry name" value="SARCOSINE DEHYDROGENASE-2C PROTEIN"/>
    <property type="match status" value="1"/>
</dbReference>
<protein>
    <submittedName>
        <fullName evidence="3">Uncharacterized protein</fullName>
    </submittedName>
</protein>
<accession>A0ABN8QXQ0</accession>
<evidence type="ECO:0000256" key="2">
    <source>
        <dbReference type="SAM" id="MobiDB-lite"/>
    </source>
</evidence>
<feature type="region of interest" description="Disordered" evidence="2">
    <location>
        <begin position="1175"/>
        <end position="1249"/>
    </location>
</feature>
<sequence>MTKQSCTSKMDDDEIQLVQVTVRSAGSPILNRKRKRKESQPPQITTCTETPSSDDIVYKAAQLKRRLAFCEKEQQELTKRFREIEEQLTKEQSSALDVKLEDSEKSSPLICVGDNSDDDVVFILPEDYSPLKRRKLDDDKKAEKTVENVEKKDVSITYFRPATNLPHARENCSIHKFVQSNVTSSTVSCNEKYCEQCYCYVCDAPVRECDTWKTGTNPHCNGYAKNLFWEKLRKMAKRKMNAVQDSLLKCLPADEQTESLKAAAEQVTGLLETLRSELNDSSNNFNSRPSFSRCDCDCHYDSDDSYDRYEGEGCWACHDEHESRCAFDDWPLFGRYGRWNFSISSNVSSTVSKANDFLKSNQPGQAAVVLDALTVLLLAADNERNYWPSGEISSVLRSVRKAWIEVLMHPDLPKNVEDKVRERLKTAIDGALICSPESTGLKVILEMKKWNDEAMVKCLSGKLGDECITEDEEVVEARIAFFEKRKRFSDALSYMMSCKMKNRSSFGYYNSIYSSANGQKLANISNYRYKFILFLVKTGKIDQALNVITMPPSAILPNDVLNTTSKASIGSVNNTQIALRSMSFLTMKEIIIAMINDANSAEPEKLPSPQVISEEKLRRVLVLLLTGAQVNPALRGETAMEWSINSLCESSLSNNLSKDVRQKFVKEAEQIVSKAKGSLLDPLEIKPPFKGPFKVFVVDLFAALAASISGMTNIHYQANLTQSVLQTFKRKNLNWACVSLVLSPNLADKTTHSMLSFVLENLIKPLGSSCIPLEVYRRWIKKVPDVHGIDKNFEIALCMYKEGKKQKGSSLCTDAVSLVKDIIGIMDAFLDVNKSQYSGKDTLATVIKKIRKEFGFAIKDDEWKLTTFTFKNQPTYENFESVRSSCKKEKWPQLRTSLLDFLKKRRASHTLYCIDVFARCFMFTEVKLALNASGFPSNYPNICEKIKQTLSKLQKDDGCRLAEVCSDWLGQTLCKAAFGRWRHSNYSYIPESMLSCLKAIADVKMEAFTKILSTAILEVAKVFSNNTVQAKHRSDLERWLKDIKNLYSSKRQLTEWSWAFHFLTTGHLKRKPAVIRQLKNSNSLMAGTVPHHQLLKIQAANTPAANNPSDKPAQQHTAARTQSGYKVVSTPSNTYNGKQGSAVRTESLNTAFVASPKKSSSAKPAQVVNIARSTPCNTSYGKSPQANGNATSKQGNTAVSTPTTNVNGKAVNMARSTPNTSNGKCAAGGKATSKQGNNVSTPTSNSNAKTVNMAGATPNTSNGRSAQVNLAHTSVNMAASTRQNAPVAQLSRVNPVRSSTARIATPTGTNPGNKVQTPTVLLQVGNTTMPTANPNAMPQQVIRLSPNFLANLTGNNTLQNVVISRMPVTHGANVSTTPGSVRNTTPSPRPITTVASSASSTSGSVQTASTAVASSSSATASAKTSKGSRA</sequence>
<feature type="region of interest" description="Disordered" evidence="2">
    <location>
        <begin position="28"/>
        <end position="50"/>
    </location>
</feature>
<name>A0ABN8QXQ0_9CNID</name>
<feature type="compositionally biased region" description="Polar residues" evidence="2">
    <location>
        <begin position="1214"/>
        <end position="1223"/>
    </location>
</feature>
<feature type="compositionally biased region" description="Polar residues" evidence="2">
    <location>
        <begin position="1232"/>
        <end position="1249"/>
    </location>
</feature>
<feature type="region of interest" description="Disordered" evidence="2">
    <location>
        <begin position="1102"/>
        <end position="1142"/>
    </location>
</feature>
<feature type="compositionally biased region" description="Polar residues" evidence="2">
    <location>
        <begin position="40"/>
        <end position="50"/>
    </location>
</feature>
<feature type="coiled-coil region" evidence="1">
    <location>
        <begin position="60"/>
        <end position="94"/>
    </location>
</feature>
<reference evidence="3 4" key="1">
    <citation type="submission" date="2022-05" db="EMBL/GenBank/DDBJ databases">
        <authorList>
            <consortium name="Genoscope - CEA"/>
            <person name="William W."/>
        </authorList>
    </citation>
    <scope>NUCLEOTIDE SEQUENCE [LARGE SCALE GENOMIC DNA]</scope>
</reference>